<dbReference type="EMBL" id="AVOT02005695">
    <property type="protein sequence ID" value="MBW0479725.1"/>
    <property type="molecule type" value="Genomic_DNA"/>
</dbReference>
<accession>A0A9Q3GV19</accession>
<dbReference type="OrthoDB" id="7691805at2759"/>
<protein>
    <recommendedName>
        <fullName evidence="3">GAG-pre-integrase domain-containing protein</fullName>
    </recommendedName>
</protein>
<evidence type="ECO:0008006" key="3">
    <source>
        <dbReference type="Google" id="ProtNLM"/>
    </source>
</evidence>
<sequence>MLPTTLITTKDQSLWHRRLGHPGTLVLKRMGLPYEITTCSVCEINKPHKQPFNHQFNSAAQPLDCIHLDSIGPVVPASISGSTAPATAPCIEVIGPRHHTLVSSEIKNLNILPYPMRADALLSLADTTPCSFKGSLQSPEKDFWMVAIDKELLSMSNLKVWEVTEQQDHYNLVGTTWVFIMKRDHTNKVIEYKA</sequence>
<name>A0A9Q3GV19_9BASI</name>
<reference evidence="1" key="1">
    <citation type="submission" date="2021-03" db="EMBL/GenBank/DDBJ databases">
        <title>Draft genome sequence of rust myrtle Austropuccinia psidii MF-1, a brazilian biotype.</title>
        <authorList>
            <person name="Quecine M.C."/>
            <person name="Pachon D.M.R."/>
            <person name="Bonatelli M.L."/>
            <person name="Correr F.H."/>
            <person name="Franceschini L.M."/>
            <person name="Leite T.F."/>
            <person name="Margarido G.R.A."/>
            <person name="Almeida C.A."/>
            <person name="Ferrarezi J.A."/>
            <person name="Labate C.A."/>
        </authorList>
    </citation>
    <scope>NUCLEOTIDE SEQUENCE</scope>
    <source>
        <strain evidence="1">MF-1</strain>
    </source>
</reference>
<gene>
    <name evidence="1" type="ORF">O181_019440</name>
</gene>
<proteinExistence type="predicted"/>
<evidence type="ECO:0000313" key="1">
    <source>
        <dbReference type="EMBL" id="MBW0479725.1"/>
    </source>
</evidence>
<dbReference type="AlphaFoldDB" id="A0A9Q3GV19"/>
<evidence type="ECO:0000313" key="2">
    <source>
        <dbReference type="Proteomes" id="UP000765509"/>
    </source>
</evidence>
<keyword evidence="2" id="KW-1185">Reference proteome</keyword>
<dbReference type="Proteomes" id="UP000765509">
    <property type="component" value="Unassembled WGS sequence"/>
</dbReference>
<comment type="caution">
    <text evidence="1">The sequence shown here is derived from an EMBL/GenBank/DDBJ whole genome shotgun (WGS) entry which is preliminary data.</text>
</comment>
<organism evidence="1 2">
    <name type="scientific">Austropuccinia psidii MF-1</name>
    <dbReference type="NCBI Taxonomy" id="1389203"/>
    <lineage>
        <taxon>Eukaryota</taxon>
        <taxon>Fungi</taxon>
        <taxon>Dikarya</taxon>
        <taxon>Basidiomycota</taxon>
        <taxon>Pucciniomycotina</taxon>
        <taxon>Pucciniomycetes</taxon>
        <taxon>Pucciniales</taxon>
        <taxon>Sphaerophragmiaceae</taxon>
        <taxon>Austropuccinia</taxon>
    </lineage>
</organism>